<evidence type="ECO:0000256" key="2">
    <source>
        <dbReference type="RuleBase" id="RU003616"/>
    </source>
</evidence>
<evidence type="ECO:0000256" key="3">
    <source>
        <dbReference type="SAM" id="MobiDB-lite"/>
    </source>
</evidence>
<proteinExistence type="inferred from homology"/>
<reference evidence="5 6" key="1">
    <citation type="journal article" date="2018" name="Evol. Lett.">
        <title>Horizontal gene cluster transfer increased hallucinogenic mushroom diversity.</title>
        <authorList>
            <person name="Reynolds H.T."/>
            <person name="Vijayakumar V."/>
            <person name="Gluck-Thaler E."/>
            <person name="Korotkin H.B."/>
            <person name="Matheny P.B."/>
            <person name="Slot J.C."/>
        </authorList>
    </citation>
    <scope>NUCLEOTIDE SEQUENCE [LARGE SCALE GENOMIC DNA]</scope>
    <source>
        <strain evidence="5 6">2629</strain>
    </source>
</reference>
<feature type="compositionally biased region" description="Low complexity" evidence="3">
    <location>
        <begin position="1"/>
        <end position="20"/>
    </location>
</feature>
<name>A0A409Y6X5_9AGAR</name>
<keyword evidence="6" id="KW-1185">Reference proteome</keyword>
<dbReference type="EMBL" id="NHTK01001376">
    <property type="protein sequence ID" value="PPQ98786.1"/>
    <property type="molecule type" value="Genomic_DNA"/>
</dbReference>
<dbReference type="SUPFAM" id="SSF49764">
    <property type="entry name" value="HSP20-like chaperones"/>
    <property type="match status" value="1"/>
</dbReference>
<feature type="domain" description="SHSP" evidence="4">
    <location>
        <begin position="46"/>
        <end position="153"/>
    </location>
</feature>
<dbReference type="InParanoid" id="A0A409Y6X5"/>
<dbReference type="Pfam" id="PF00011">
    <property type="entry name" value="HSP20"/>
    <property type="match status" value="1"/>
</dbReference>
<evidence type="ECO:0000313" key="6">
    <source>
        <dbReference type="Proteomes" id="UP000284842"/>
    </source>
</evidence>
<sequence length="153" mass="16762">MPSPTYTVSSASSSISDTYPAPEAPIILPDDVDDNGRPSSSRAFLAHSPARNSTIEVRTYQNEYQLLVGLPGFSSDSITLATKKKRVLHVVADRWDNDGGGHFERRIAFGYDADLSQVKADFDRGVLRISIPRRAPSITSYPSTPRHAPMGRT</sequence>
<comment type="caution">
    <text evidence="5">The sequence shown here is derived from an EMBL/GenBank/DDBJ whole genome shotgun (WGS) entry which is preliminary data.</text>
</comment>
<dbReference type="Proteomes" id="UP000284842">
    <property type="component" value="Unassembled WGS sequence"/>
</dbReference>
<evidence type="ECO:0000259" key="4">
    <source>
        <dbReference type="PROSITE" id="PS01031"/>
    </source>
</evidence>
<dbReference type="OrthoDB" id="1431247at2759"/>
<gene>
    <name evidence="5" type="ORF">CVT24_003344</name>
</gene>
<dbReference type="Gene3D" id="2.60.40.790">
    <property type="match status" value="1"/>
</dbReference>
<dbReference type="PROSITE" id="PS01031">
    <property type="entry name" value="SHSP"/>
    <property type="match status" value="1"/>
</dbReference>
<protein>
    <recommendedName>
        <fullName evidence="4">SHSP domain-containing protein</fullName>
    </recommendedName>
</protein>
<accession>A0A409Y6X5</accession>
<dbReference type="AlphaFoldDB" id="A0A409Y6X5"/>
<organism evidence="5 6">
    <name type="scientific">Panaeolus cyanescens</name>
    <dbReference type="NCBI Taxonomy" id="181874"/>
    <lineage>
        <taxon>Eukaryota</taxon>
        <taxon>Fungi</taxon>
        <taxon>Dikarya</taxon>
        <taxon>Basidiomycota</taxon>
        <taxon>Agaricomycotina</taxon>
        <taxon>Agaricomycetes</taxon>
        <taxon>Agaricomycetidae</taxon>
        <taxon>Agaricales</taxon>
        <taxon>Agaricineae</taxon>
        <taxon>Galeropsidaceae</taxon>
        <taxon>Panaeolus</taxon>
    </lineage>
</organism>
<evidence type="ECO:0000256" key="1">
    <source>
        <dbReference type="PROSITE-ProRule" id="PRU00285"/>
    </source>
</evidence>
<feature type="region of interest" description="Disordered" evidence="3">
    <location>
        <begin position="1"/>
        <end position="24"/>
    </location>
</feature>
<dbReference type="CDD" id="cd06464">
    <property type="entry name" value="ACD_sHsps-like"/>
    <property type="match status" value="1"/>
</dbReference>
<dbReference type="InterPro" id="IPR002068">
    <property type="entry name" value="A-crystallin/Hsp20_dom"/>
</dbReference>
<dbReference type="InterPro" id="IPR008978">
    <property type="entry name" value="HSP20-like_chaperone"/>
</dbReference>
<comment type="similarity">
    <text evidence="1 2">Belongs to the small heat shock protein (HSP20) family.</text>
</comment>
<evidence type="ECO:0000313" key="5">
    <source>
        <dbReference type="EMBL" id="PPQ98786.1"/>
    </source>
</evidence>